<feature type="non-terminal residue" evidence="1">
    <location>
        <position position="166"/>
    </location>
</feature>
<accession>A0A9P8K382</accession>
<reference evidence="1" key="1">
    <citation type="journal article" date="2021" name="J Fungi (Basel)">
        <title>Virulence traits and population genomics of the black yeast Aureobasidium melanogenum.</title>
        <authorList>
            <person name="Cernosa A."/>
            <person name="Sun X."/>
            <person name="Gostincar C."/>
            <person name="Fang C."/>
            <person name="Gunde-Cimerman N."/>
            <person name="Song Z."/>
        </authorList>
    </citation>
    <scope>NUCLEOTIDE SEQUENCE</scope>
    <source>
        <strain evidence="1">EXF-9298</strain>
    </source>
</reference>
<evidence type="ECO:0000313" key="1">
    <source>
        <dbReference type="EMBL" id="KAG9991661.1"/>
    </source>
</evidence>
<comment type="caution">
    <text evidence="1">The sequence shown here is derived from an EMBL/GenBank/DDBJ whole genome shotgun (WGS) entry which is preliminary data.</text>
</comment>
<evidence type="ECO:0000313" key="2">
    <source>
        <dbReference type="Proteomes" id="UP000729357"/>
    </source>
</evidence>
<keyword evidence="2" id="KW-1185">Reference proteome</keyword>
<sequence>MNEQEVIVRNPDDARHGSCLVELGWFGNLSLDIALRDDSKEMGVVGTWPTLSMTSELSSAEKATCETCGTERESWGVISLGFFSALAASVSQYVFRTVLDDTSMTDSEVPAAISPLVDAMDKREAQAGGCLSAGQACERRTFVSPPISLKPIESWKVSGASSKALT</sequence>
<gene>
    <name evidence="1" type="ORF">KCU98_g116</name>
</gene>
<reference evidence="1" key="2">
    <citation type="submission" date="2021-08" db="EMBL/GenBank/DDBJ databases">
        <authorList>
            <person name="Gostincar C."/>
            <person name="Sun X."/>
            <person name="Song Z."/>
            <person name="Gunde-Cimerman N."/>
        </authorList>
    </citation>
    <scope>NUCLEOTIDE SEQUENCE</scope>
    <source>
        <strain evidence="1">EXF-9298</strain>
    </source>
</reference>
<name>A0A9P8K382_AURME</name>
<protein>
    <submittedName>
        <fullName evidence="1">Uncharacterized protein</fullName>
    </submittedName>
</protein>
<dbReference type="EMBL" id="JAHFXS010000001">
    <property type="protein sequence ID" value="KAG9991661.1"/>
    <property type="molecule type" value="Genomic_DNA"/>
</dbReference>
<organism evidence="1 2">
    <name type="scientific">Aureobasidium melanogenum</name>
    <name type="common">Aureobasidium pullulans var. melanogenum</name>
    <dbReference type="NCBI Taxonomy" id="46634"/>
    <lineage>
        <taxon>Eukaryota</taxon>
        <taxon>Fungi</taxon>
        <taxon>Dikarya</taxon>
        <taxon>Ascomycota</taxon>
        <taxon>Pezizomycotina</taxon>
        <taxon>Dothideomycetes</taxon>
        <taxon>Dothideomycetidae</taxon>
        <taxon>Dothideales</taxon>
        <taxon>Saccotheciaceae</taxon>
        <taxon>Aureobasidium</taxon>
    </lineage>
</organism>
<dbReference type="AlphaFoldDB" id="A0A9P8K382"/>
<dbReference type="Proteomes" id="UP000729357">
    <property type="component" value="Unassembled WGS sequence"/>
</dbReference>
<proteinExistence type="predicted"/>